<keyword evidence="1" id="KW-0472">Membrane</keyword>
<feature type="signal peptide" evidence="2">
    <location>
        <begin position="1"/>
        <end position="19"/>
    </location>
</feature>
<keyword evidence="2" id="KW-0732">Signal</keyword>
<dbReference type="WBParaSite" id="MBELARI_LOCUS10225">
    <property type="protein sequence ID" value="MBELARI_LOCUS10225"/>
    <property type="gene ID" value="MBELARI_LOCUS10225"/>
</dbReference>
<feature type="chain" id="PRO_5042266688" evidence="2">
    <location>
        <begin position="20"/>
        <end position="135"/>
    </location>
</feature>
<evidence type="ECO:0000256" key="2">
    <source>
        <dbReference type="SAM" id="SignalP"/>
    </source>
</evidence>
<keyword evidence="3" id="KW-1185">Reference proteome</keyword>
<name>A0AAF3J1F8_9BILA</name>
<accession>A0AAF3J1F8</accession>
<organism evidence="3 4">
    <name type="scientific">Mesorhabditis belari</name>
    <dbReference type="NCBI Taxonomy" id="2138241"/>
    <lineage>
        <taxon>Eukaryota</taxon>
        <taxon>Metazoa</taxon>
        <taxon>Ecdysozoa</taxon>
        <taxon>Nematoda</taxon>
        <taxon>Chromadorea</taxon>
        <taxon>Rhabditida</taxon>
        <taxon>Rhabditina</taxon>
        <taxon>Rhabditomorpha</taxon>
        <taxon>Rhabditoidea</taxon>
        <taxon>Rhabditidae</taxon>
        <taxon>Mesorhabditinae</taxon>
        <taxon>Mesorhabditis</taxon>
    </lineage>
</organism>
<sequence>MLQRLAFISLLCIFSITFALQCYEDSGKKDKFSSSKTKLTCNTKGQVCSDFCLKTWLTDPTAANQEQHYEWDCGCGADQSGRVGYNCSEAGVKFIISNGISNTMECCTGDLCNTASSGFFLISLTLSLFVFLSRC</sequence>
<dbReference type="AlphaFoldDB" id="A0AAF3J1F8"/>
<keyword evidence="1" id="KW-1133">Transmembrane helix</keyword>
<evidence type="ECO:0000256" key="1">
    <source>
        <dbReference type="SAM" id="Phobius"/>
    </source>
</evidence>
<keyword evidence="1" id="KW-0812">Transmembrane</keyword>
<feature type="transmembrane region" description="Helical" evidence="1">
    <location>
        <begin position="114"/>
        <end position="132"/>
    </location>
</feature>
<evidence type="ECO:0000313" key="4">
    <source>
        <dbReference type="WBParaSite" id="MBELARI_LOCUS10225"/>
    </source>
</evidence>
<dbReference type="Proteomes" id="UP000887575">
    <property type="component" value="Unassembled WGS sequence"/>
</dbReference>
<protein>
    <submittedName>
        <fullName evidence="4">UPAR/Ly6 domain-containing protein</fullName>
    </submittedName>
</protein>
<proteinExistence type="predicted"/>
<reference evidence="4" key="1">
    <citation type="submission" date="2024-02" db="UniProtKB">
        <authorList>
            <consortium name="WormBaseParasite"/>
        </authorList>
    </citation>
    <scope>IDENTIFICATION</scope>
</reference>
<evidence type="ECO:0000313" key="3">
    <source>
        <dbReference type="Proteomes" id="UP000887575"/>
    </source>
</evidence>